<dbReference type="RefSeq" id="WP_125483504.1">
    <property type="nucleotide sequence ID" value="NZ_RSDW01000001.1"/>
</dbReference>
<comment type="caution">
    <text evidence="1">The sequence shown here is derived from an EMBL/GenBank/DDBJ whole genome shotgun (WGS) entry which is preliminary data.</text>
</comment>
<protein>
    <recommendedName>
        <fullName evidence="3">Adenylate kinase family enzyme</fullName>
    </recommendedName>
</protein>
<dbReference type="SUPFAM" id="SSF52540">
    <property type="entry name" value="P-loop containing nucleoside triphosphate hydrolases"/>
    <property type="match status" value="1"/>
</dbReference>
<dbReference type="InterPro" id="IPR027417">
    <property type="entry name" value="P-loop_NTPase"/>
</dbReference>
<evidence type="ECO:0000313" key="1">
    <source>
        <dbReference type="EMBL" id="RSL14670.1"/>
    </source>
</evidence>
<sequence>MKRVVILGRGASGKSTLAKRLGEISGLPVVELDKIFWRPGLVATPRDEWVAAQDLLVAKDGWIIDGDLGQFDVVETRLRAADTVIFLDFSFLCCAHRAIRRSRERIDFWWWVLAYRRQSRPVLLKAIAEYAPSAELHVFRNPDSLQQFVDQLVRRA</sequence>
<dbReference type="PANTHER" id="PTHR37816:SF3">
    <property type="entry name" value="MODULATES DNA TOPOLOGY"/>
    <property type="match status" value="1"/>
</dbReference>
<dbReference type="InterPro" id="IPR052922">
    <property type="entry name" value="Cytidylate_Kinase-2"/>
</dbReference>
<name>A0A428MCN8_9BACT</name>
<dbReference type="OrthoDB" id="1201990at2"/>
<proteinExistence type="predicted"/>
<gene>
    <name evidence="1" type="ORF">EDE15_0130</name>
</gene>
<keyword evidence="2" id="KW-1185">Reference proteome</keyword>
<dbReference type="PANTHER" id="PTHR37816">
    <property type="entry name" value="YALI0E33011P"/>
    <property type="match status" value="1"/>
</dbReference>
<dbReference type="EMBL" id="RSDW01000001">
    <property type="protein sequence ID" value="RSL14670.1"/>
    <property type="molecule type" value="Genomic_DNA"/>
</dbReference>
<dbReference type="AlphaFoldDB" id="A0A428MCN8"/>
<reference evidence="1 2" key="1">
    <citation type="submission" date="2018-12" db="EMBL/GenBank/DDBJ databases">
        <title>Sequencing of bacterial isolates from soil warming experiment in Harvard Forest, Massachusetts, USA.</title>
        <authorList>
            <person name="Deangelis K."/>
        </authorList>
    </citation>
    <scope>NUCLEOTIDE SEQUENCE [LARGE SCALE GENOMIC DNA]</scope>
    <source>
        <strain evidence="1 2">EB153</strain>
    </source>
</reference>
<dbReference type="Gene3D" id="3.40.50.300">
    <property type="entry name" value="P-loop containing nucleotide triphosphate hydrolases"/>
    <property type="match status" value="1"/>
</dbReference>
<organism evidence="1 2">
    <name type="scientific">Edaphobacter aggregans</name>
    <dbReference type="NCBI Taxonomy" id="570835"/>
    <lineage>
        <taxon>Bacteria</taxon>
        <taxon>Pseudomonadati</taxon>
        <taxon>Acidobacteriota</taxon>
        <taxon>Terriglobia</taxon>
        <taxon>Terriglobales</taxon>
        <taxon>Acidobacteriaceae</taxon>
        <taxon>Edaphobacter</taxon>
    </lineage>
</organism>
<accession>A0A428MCN8</accession>
<dbReference type="Proteomes" id="UP000269669">
    <property type="component" value="Unassembled WGS sequence"/>
</dbReference>
<evidence type="ECO:0000313" key="2">
    <source>
        <dbReference type="Proteomes" id="UP000269669"/>
    </source>
</evidence>
<evidence type="ECO:0008006" key="3">
    <source>
        <dbReference type="Google" id="ProtNLM"/>
    </source>
</evidence>